<dbReference type="RefSeq" id="WP_267568244.1">
    <property type="nucleotide sequence ID" value="NZ_JAPNTZ010000016.1"/>
</dbReference>
<dbReference type="Proteomes" id="UP001151002">
    <property type="component" value="Unassembled WGS sequence"/>
</dbReference>
<sequence>MLYIGNSLIGTATGATGQDTPILVRTLASAAGRTVRTTEVIHFGNTLQQTYDGGEVTPALSGATKYDYIVLQEYSTLVATNPSAARATLLNTYAPTFTSTLKTGGKVVLFKNWALRDPAPFASRAAAVTAINTNYAALSAALATPNVVAPISDEFENVIATKGPSYLIVADGKHPNDTAIYLDAVTLYGILFHDSPRALSDQYLSAATAASMREVAATQIGY</sequence>
<name>A0ABT4BDP3_9ACTN</name>
<comment type="caution">
    <text evidence="1">The sequence shown here is derived from an EMBL/GenBank/DDBJ whole genome shotgun (WGS) entry which is preliminary data.</text>
</comment>
<reference evidence="1" key="1">
    <citation type="submission" date="2022-11" db="EMBL/GenBank/DDBJ databases">
        <authorList>
            <person name="Somphong A."/>
            <person name="Phongsopitanun W."/>
        </authorList>
    </citation>
    <scope>NUCLEOTIDE SEQUENCE</scope>
    <source>
        <strain evidence="1">Pm04-4</strain>
    </source>
</reference>
<gene>
    <name evidence="1" type="ORF">OWR29_37415</name>
</gene>
<protein>
    <recommendedName>
        <fullName evidence="3">SGNH/GDSL hydrolase family protein</fullName>
    </recommendedName>
</protein>
<keyword evidence="2" id="KW-1185">Reference proteome</keyword>
<organism evidence="1 2">
    <name type="scientific">Paractinoplanes pyxinae</name>
    <dbReference type="NCBI Taxonomy" id="2997416"/>
    <lineage>
        <taxon>Bacteria</taxon>
        <taxon>Bacillati</taxon>
        <taxon>Actinomycetota</taxon>
        <taxon>Actinomycetes</taxon>
        <taxon>Micromonosporales</taxon>
        <taxon>Micromonosporaceae</taxon>
        <taxon>Paractinoplanes</taxon>
    </lineage>
</organism>
<accession>A0ABT4BDP3</accession>
<dbReference type="EMBL" id="JAPNTZ010000016">
    <property type="protein sequence ID" value="MCY1143715.1"/>
    <property type="molecule type" value="Genomic_DNA"/>
</dbReference>
<dbReference type="Gene3D" id="3.40.50.1110">
    <property type="entry name" value="SGNH hydrolase"/>
    <property type="match status" value="1"/>
</dbReference>
<proteinExistence type="predicted"/>
<evidence type="ECO:0008006" key="3">
    <source>
        <dbReference type="Google" id="ProtNLM"/>
    </source>
</evidence>
<evidence type="ECO:0000313" key="2">
    <source>
        <dbReference type="Proteomes" id="UP001151002"/>
    </source>
</evidence>
<evidence type="ECO:0000313" key="1">
    <source>
        <dbReference type="EMBL" id="MCY1143715.1"/>
    </source>
</evidence>
<dbReference type="InterPro" id="IPR036514">
    <property type="entry name" value="SGNH_hydro_sf"/>
</dbReference>